<keyword evidence="2" id="KW-1185">Reference proteome</keyword>
<comment type="caution">
    <text evidence="1">The sequence shown here is derived from an EMBL/GenBank/DDBJ whole genome shotgun (WGS) entry which is preliminary data.</text>
</comment>
<dbReference type="Proteomes" id="UP001157502">
    <property type="component" value="Chromosome 36"/>
</dbReference>
<evidence type="ECO:0000313" key="1">
    <source>
        <dbReference type="EMBL" id="KAJ7985241.1"/>
    </source>
</evidence>
<reference evidence="1" key="1">
    <citation type="submission" date="2021-05" db="EMBL/GenBank/DDBJ databases">
        <authorList>
            <person name="Pan Q."/>
            <person name="Jouanno E."/>
            <person name="Zahm M."/>
            <person name="Klopp C."/>
            <person name="Cabau C."/>
            <person name="Louis A."/>
            <person name="Berthelot C."/>
            <person name="Parey E."/>
            <person name="Roest Crollius H."/>
            <person name="Montfort J."/>
            <person name="Robinson-Rechavi M."/>
            <person name="Bouchez O."/>
            <person name="Lampietro C."/>
            <person name="Lopez Roques C."/>
            <person name="Donnadieu C."/>
            <person name="Postlethwait J."/>
            <person name="Bobe J."/>
            <person name="Dillon D."/>
            <person name="Chandos A."/>
            <person name="von Hippel F."/>
            <person name="Guiguen Y."/>
        </authorList>
    </citation>
    <scope>NUCLEOTIDE SEQUENCE</scope>
    <source>
        <strain evidence="1">YG-Jan2019</strain>
    </source>
</reference>
<protein>
    <submittedName>
        <fullName evidence="1">Uncharacterized protein</fullName>
    </submittedName>
</protein>
<evidence type="ECO:0000313" key="2">
    <source>
        <dbReference type="Proteomes" id="UP001157502"/>
    </source>
</evidence>
<gene>
    <name evidence="1" type="ORF">DPEC_G00350040</name>
</gene>
<organism evidence="1 2">
    <name type="scientific">Dallia pectoralis</name>
    <name type="common">Alaska blackfish</name>
    <dbReference type="NCBI Taxonomy" id="75939"/>
    <lineage>
        <taxon>Eukaryota</taxon>
        <taxon>Metazoa</taxon>
        <taxon>Chordata</taxon>
        <taxon>Craniata</taxon>
        <taxon>Vertebrata</taxon>
        <taxon>Euteleostomi</taxon>
        <taxon>Actinopterygii</taxon>
        <taxon>Neopterygii</taxon>
        <taxon>Teleostei</taxon>
        <taxon>Protacanthopterygii</taxon>
        <taxon>Esociformes</taxon>
        <taxon>Umbridae</taxon>
        <taxon>Dallia</taxon>
    </lineage>
</organism>
<sequence>MKEEQTHRRSLLSSLPASGCLGSSRARRGLRSVAGGQVGGDSGAEGGEKSACLAVAHCPAVISVLPADTWDQSRGSSGKAAAWQLALISFSSLRNSSQYTPLT</sequence>
<dbReference type="EMBL" id="CM055763">
    <property type="protein sequence ID" value="KAJ7985241.1"/>
    <property type="molecule type" value="Genomic_DNA"/>
</dbReference>
<accession>A0ACC2F1M3</accession>
<name>A0ACC2F1M3_DALPE</name>
<proteinExistence type="predicted"/>